<dbReference type="EMBL" id="CP042382">
    <property type="protein sequence ID" value="QEA38184.1"/>
    <property type="molecule type" value="Genomic_DNA"/>
</dbReference>
<keyword evidence="3" id="KW-1185">Reference proteome</keyword>
<evidence type="ECO:0000313" key="2">
    <source>
        <dbReference type="EMBL" id="QEA38184.1"/>
    </source>
</evidence>
<evidence type="ECO:0000313" key="3">
    <source>
        <dbReference type="Proteomes" id="UP000321272"/>
    </source>
</evidence>
<dbReference type="AlphaFoldDB" id="A0A5B8SPR0"/>
<feature type="signal peptide" evidence="1">
    <location>
        <begin position="1"/>
        <end position="23"/>
    </location>
</feature>
<sequence>MKSLIHLSIALTLAVLIGGCASSGGDPVPSAYNPHHSYDLPQTEGFYLDKQPEEERFAYQGLMTNMLATASTALLLSSNAGLGYSLGKSFGIGLAATMLEPLQNDEPKGASEVAPALQPMTMTPQQMQAYLQASLQQASLQALASMGVPQATIKQGMQYKAFYDQASQSKLVASQQDGCIKMINDKGEGACVLSLQFQPPVQPLNPQNPMFANTRLPPGYFGL</sequence>
<gene>
    <name evidence="2" type="ORF">FGL86_03250</name>
</gene>
<dbReference type="OrthoDB" id="6183395at2"/>
<feature type="chain" id="PRO_5022721741" description="Lipoprotein" evidence="1">
    <location>
        <begin position="24"/>
        <end position="223"/>
    </location>
</feature>
<protein>
    <recommendedName>
        <fullName evidence="4">Lipoprotein</fullName>
    </recommendedName>
</protein>
<keyword evidence="1" id="KW-0732">Signal</keyword>
<evidence type="ECO:0008006" key="4">
    <source>
        <dbReference type="Google" id="ProtNLM"/>
    </source>
</evidence>
<dbReference type="PROSITE" id="PS51257">
    <property type="entry name" value="PROKAR_LIPOPROTEIN"/>
    <property type="match status" value="1"/>
</dbReference>
<name>A0A5B8SPR0_9GAMM</name>
<dbReference type="KEGG" id="paur:FGL86_03250"/>
<evidence type="ECO:0000256" key="1">
    <source>
        <dbReference type="SAM" id="SignalP"/>
    </source>
</evidence>
<organism evidence="2 3">
    <name type="scientific">Pistricoccus aurantiacus</name>
    <dbReference type="NCBI Taxonomy" id="1883414"/>
    <lineage>
        <taxon>Bacteria</taxon>
        <taxon>Pseudomonadati</taxon>
        <taxon>Pseudomonadota</taxon>
        <taxon>Gammaproteobacteria</taxon>
        <taxon>Oceanospirillales</taxon>
        <taxon>Halomonadaceae</taxon>
        <taxon>Pistricoccus</taxon>
    </lineage>
</organism>
<accession>A0A5B8SPR0</accession>
<dbReference type="RefSeq" id="WP_147183252.1">
    <property type="nucleotide sequence ID" value="NZ_CP042382.1"/>
</dbReference>
<proteinExistence type="predicted"/>
<dbReference type="Proteomes" id="UP000321272">
    <property type="component" value="Chromosome"/>
</dbReference>
<reference evidence="2 3" key="1">
    <citation type="submission" date="2019-06" db="EMBL/GenBank/DDBJ databases">
        <title>Genome analyses of bacteria isolated from kimchi.</title>
        <authorList>
            <person name="Lee S."/>
            <person name="Ahn S."/>
            <person name="Roh S."/>
        </authorList>
    </citation>
    <scope>NUCLEOTIDE SEQUENCE [LARGE SCALE GENOMIC DNA]</scope>
    <source>
        <strain evidence="2 3">CBA4606</strain>
    </source>
</reference>